<keyword evidence="3" id="KW-1185">Reference proteome</keyword>
<dbReference type="AlphaFoldDB" id="A0A4R9AVS4"/>
<proteinExistence type="predicted"/>
<evidence type="ECO:0000313" key="2">
    <source>
        <dbReference type="EMBL" id="TFD70728.1"/>
    </source>
</evidence>
<feature type="transmembrane region" description="Helical" evidence="1">
    <location>
        <begin position="77"/>
        <end position="98"/>
    </location>
</feature>
<keyword evidence="1" id="KW-0812">Transmembrane</keyword>
<protein>
    <submittedName>
        <fullName evidence="2">DUF91 domain-containing protein</fullName>
    </submittedName>
</protein>
<keyword evidence="1" id="KW-0472">Membrane</keyword>
<evidence type="ECO:0000313" key="3">
    <source>
        <dbReference type="Proteomes" id="UP000297983"/>
    </source>
</evidence>
<dbReference type="Proteomes" id="UP000297983">
    <property type="component" value="Unassembled WGS sequence"/>
</dbReference>
<comment type="caution">
    <text evidence="2">The sequence shown here is derived from an EMBL/GenBank/DDBJ whole genome shotgun (WGS) entry which is preliminary data.</text>
</comment>
<accession>A0A4R9AVS4</accession>
<gene>
    <name evidence="2" type="ORF">E3T50_09100</name>
</gene>
<reference evidence="2 3" key="1">
    <citation type="submission" date="2019-03" db="EMBL/GenBank/DDBJ databases">
        <title>Genomics of glacier-inhabiting Cryobacterium strains.</title>
        <authorList>
            <person name="Liu Q."/>
            <person name="Xin Y.-H."/>
        </authorList>
    </citation>
    <scope>NUCLEOTIDE SEQUENCE [LARGE SCALE GENOMIC DNA]</scope>
    <source>
        <strain evidence="2 3">Hz16</strain>
    </source>
</reference>
<evidence type="ECO:0000256" key="1">
    <source>
        <dbReference type="SAM" id="Phobius"/>
    </source>
</evidence>
<organism evidence="2 3">
    <name type="scientific">Cryobacterium gelidum</name>
    <dbReference type="NCBI Taxonomy" id="1259164"/>
    <lineage>
        <taxon>Bacteria</taxon>
        <taxon>Bacillati</taxon>
        <taxon>Actinomycetota</taxon>
        <taxon>Actinomycetes</taxon>
        <taxon>Micrococcales</taxon>
        <taxon>Microbacteriaceae</taxon>
        <taxon>Cryobacterium</taxon>
    </lineage>
</organism>
<keyword evidence="1" id="KW-1133">Transmembrane helix</keyword>
<name>A0A4R9AVS4_9MICO</name>
<sequence>MRLESESLRHVLRRRVRDAASLKPVQYALLAKCSVDCAERLSAHLPFATRRLMIKSDGSALRSRVDHPARACRPGKAFGILNALYLVFVLMVLVGLAVRGDSGWFPATSKHQPVAPRGPGP</sequence>
<dbReference type="EMBL" id="SOHL01000015">
    <property type="protein sequence ID" value="TFD70728.1"/>
    <property type="molecule type" value="Genomic_DNA"/>
</dbReference>